<dbReference type="KEGG" id="cbar:PATL70BA_1138"/>
<accession>A0A3P7PA28</accession>
<protein>
    <submittedName>
        <fullName evidence="1">Uncharacterized protein</fullName>
    </submittedName>
</protein>
<proteinExistence type="predicted"/>
<keyword evidence="2" id="KW-1185">Reference proteome</keyword>
<reference evidence="1 2" key="1">
    <citation type="submission" date="2018-09" db="EMBL/GenBank/DDBJ databases">
        <authorList>
            <person name="Postec A."/>
        </authorList>
    </citation>
    <scope>NUCLEOTIDE SEQUENCE [LARGE SCALE GENOMIC DNA]</scope>
    <source>
        <strain evidence="1">70B-A</strain>
    </source>
</reference>
<sequence>MKDIYTLTRFLSMGFFDILPSATTNPKGSESTNVKANI</sequence>
<dbReference type="Proteomes" id="UP000279029">
    <property type="component" value="Chromosome"/>
</dbReference>
<evidence type="ECO:0000313" key="2">
    <source>
        <dbReference type="Proteomes" id="UP000279029"/>
    </source>
</evidence>
<name>A0A3P7PA28_9FIRM</name>
<dbReference type="EMBL" id="LR130778">
    <property type="protein sequence ID" value="VDN47013.1"/>
    <property type="molecule type" value="Genomic_DNA"/>
</dbReference>
<evidence type="ECO:0000313" key="1">
    <source>
        <dbReference type="EMBL" id="VDN47013.1"/>
    </source>
</evidence>
<dbReference type="AlphaFoldDB" id="A0A3P7PA28"/>
<organism evidence="1 2">
    <name type="scientific">Petrocella atlantisensis</name>
    <dbReference type="NCBI Taxonomy" id="2173034"/>
    <lineage>
        <taxon>Bacteria</taxon>
        <taxon>Bacillati</taxon>
        <taxon>Bacillota</taxon>
        <taxon>Clostridia</taxon>
        <taxon>Lachnospirales</taxon>
        <taxon>Vallitaleaceae</taxon>
        <taxon>Petrocella</taxon>
    </lineage>
</organism>
<gene>
    <name evidence="1" type="ORF">PATL70BA_1138</name>
</gene>